<dbReference type="EMBL" id="JAVDXV010000006">
    <property type="protein sequence ID" value="MDR7333931.1"/>
    <property type="molecule type" value="Genomic_DNA"/>
</dbReference>
<sequence>MASTPLARASAVADGARRSPVFLQVDNTMVRDLLDEQERSEPSPAAVITALRYLPRLKVPAVAKPSPISVRPLPYSRQDITEDDIAAVAAVLRSDFLTQGQELPAFEAEFAAIHQLPHAVAVSNATAALHIACLALGVEPGDSVWTCTNSFLASANCARYCGASVDFIDIDPATRNLSIPLLAEKLAAAEAAGTLPRVVIPVDFAGLPCDWPALRALADRYGFKLLQDASHATGATLHGKPMGADWADITVFSFHAVKVVTTAEGGMACTRDAELAKSLRLLRSHGMVRNAEEMQDTPDGPWTYEQQDLGFNYRMTDLQAALGRSQLRRLADMQAHREKLASRYDHLLRTLPVKTPPRHAEAKSSWHLYAIELDDSVLERISRAAVFEGLRACGIGVQVHYIPIHTQPYYQALGFKRGDFPAAEDYYARTISLPLFPAMTDADQDRVVAALQELLKP</sequence>
<dbReference type="InterPro" id="IPR015422">
    <property type="entry name" value="PyrdxlP-dep_Trfase_small"/>
</dbReference>
<keyword evidence="4" id="KW-1185">Reference proteome</keyword>
<dbReference type="RefSeq" id="WP_310330070.1">
    <property type="nucleotide sequence ID" value="NZ_JAVDXV010000006.1"/>
</dbReference>
<dbReference type="InterPro" id="IPR015424">
    <property type="entry name" value="PyrdxlP-dep_Trfase"/>
</dbReference>
<organism evidence="3 4">
    <name type="scientific">Roseateles asaccharophilus</name>
    <dbReference type="NCBI Taxonomy" id="582607"/>
    <lineage>
        <taxon>Bacteria</taxon>
        <taxon>Pseudomonadati</taxon>
        <taxon>Pseudomonadota</taxon>
        <taxon>Betaproteobacteria</taxon>
        <taxon>Burkholderiales</taxon>
        <taxon>Sphaerotilaceae</taxon>
        <taxon>Roseateles</taxon>
    </lineage>
</organism>
<dbReference type="PANTHER" id="PTHR30244">
    <property type="entry name" value="TRANSAMINASE"/>
    <property type="match status" value="1"/>
</dbReference>
<evidence type="ECO:0000313" key="3">
    <source>
        <dbReference type="EMBL" id="MDR7333931.1"/>
    </source>
</evidence>
<dbReference type="Gene3D" id="3.40.640.10">
    <property type="entry name" value="Type I PLP-dependent aspartate aminotransferase-like (Major domain)"/>
    <property type="match status" value="1"/>
</dbReference>
<proteinExistence type="inferred from homology"/>
<evidence type="ECO:0000256" key="2">
    <source>
        <dbReference type="RuleBase" id="RU004508"/>
    </source>
</evidence>
<keyword evidence="2" id="KW-0663">Pyridoxal phosphate</keyword>
<dbReference type="Proteomes" id="UP001180825">
    <property type="component" value="Unassembled WGS sequence"/>
</dbReference>
<dbReference type="PANTHER" id="PTHR30244:SF34">
    <property type="entry name" value="DTDP-4-AMINO-4,6-DIDEOXYGALACTOSE TRANSAMINASE"/>
    <property type="match status" value="1"/>
</dbReference>
<accession>A0ABU2A9Q4</accession>
<evidence type="ECO:0000313" key="4">
    <source>
        <dbReference type="Proteomes" id="UP001180825"/>
    </source>
</evidence>
<dbReference type="Pfam" id="PF01041">
    <property type="entry name" value="DegT_DnrJ_EryC1"/>
    <property type="match status" value="1"/>
</dbReference>
<evidence type="ECO:0000256" key="1">
    <source>
        <dbReference type="ARBA" id="ARBA00037999"/>
    </source>
</evidence>
<name>A0ABU2A9Q4_9BURK</name>
<dbReference type="InterPro" id="IPR020026">
    <property type="entry name" value="PseC"/>
</dbReference>
<reference evidence="3 4" key="1">
    <citation type="submission" date="2023-07" db="EMBL/GenBank/DDBJ databases">
        <title>Sorghum-associated microbial communities from plants grown in Nebraska, USA.</title>
        <authorList>
            <person name="Schachtman D."/>
        </authorList>
    </citation>
    <scope>NUCLEOTIDE SEQUENCE [LARGE SCALE GENOMIC DNA]</scope>
    <source>
        <strain evidence="3 4">BE316</strain>
    </source>
</reference>
<comment type="caution">
    <text evidence="3">The sequence shown here is derived from an EMBL/GenBank/DDBJ whole genome shotgun (WGS) entry which is preliminary data.</text>
</comment>
<dbReference type="Gene3D" id="3.90.1150.10">
    <property type="entry name" value="Aspartate Aminotransferase, domain 1"/>
    <property type="match status" value="1"/>
</dbReference>
<dbReference type="CDD" id="cd00616">
    <property type="entry name" value="AHBA_syn"/>
    <property type="match status" value="1"/>
</dbReference>
<dbReference type="InterPro" id="IPR015421">
    <property type="entry name" value="PyrdxlP-dep_Trfase_major"/>
</dbReference>
<dbReference type="SUPFAM" id="SSF53383">
    <property type="entry name" value="PLP-dependent transferases"/>
    <property type="match status" value="1"/>
</dbReference>
<protein>
    <submittedName>
        <fullName evidence="3">UDP-4-amino-4, 6-dideoxy-N-acetyl-beta-L-altrosamine transaminase</fullName>
    </submittedName>
</protein>
<gene>
    <name evidence="3" type="ORF">J2X21_003083</name>
</gene>
<dbReference type="InterPro" id="IPR000653">
    <property type="entry name" value="DegT/StrS_aminotransferase"/>
</dbReference>
<dbReference type="NCBIfam" id="TIGR03588">
    <property type="entry name" value="PseC"/>
    <property type="match status" value="1"/>
</dbReference>
<dbReference type="PIRSF" id="PIRSF000390">
    <property type="entry name" value="PLP_StrS"/>
    <property type="match status" value="1"/>
</dbReference>
<comment type="similarity">
    <text evidence="1 2">Belongs to the DegT/DnrJ/EryC1 family.</text>
</comment>